<evidence type="ECO:0000313" key="6">
    <source>
        <dbReference type="EMBL" id="JAI29106.1"/>
    </source>
</evidence>
<gene>
    <name evidence="6" type="primary">MJ0940</name>
    <name evidence="6" type="ORF">c5_g1_i3</name>
</gene>
<evidence type="ECO:0000256" key="2">
    <source>
        <dbReference type="ARBA" id="ARBA00022833"/>
    </source>
</evidence>
<dbReference type="AlphaFoldDB" id="A0A0K8UR96"/>
<feature type="compositionally biased region" description="Basic residues" evidence="4">
    <location>
        <begin position="11"/>
        <end position="20"/>
    </location>
</feature>
<dbReference type="EMBL" id="GDHF01023208">
    <property type="protein sequence ID" value="JAI29106.1"/>
    <property type="molecule type" value="Transcribed_RNA"/>
</dbReference>
<reference evidence="6" key="1">
    <citation type="submission" date="2015-06" db="EMBL/GenBank/DDBJ databases">
        <authorList>
            <person name="Hoefler B.C."/>
            <person name="Straight P.D."/>
        </authorList>
    </citation>
    <scope>NUCLEOTIDE SEQUENCE</scope>
</reference>
<dbReference type="CDD" id="cd16513">
    <property type="entry name" value="RING-HC_LONFs_rpt1"/>
    <property type="match status" value="1"/>
</dbReference>
<dbReference type="Gene3D" id="3.30.40.10">
    <property type="entry name" value="Zinc/RING finger domain, C3HC4 (zinc finger)"/>
    <property type="match status" value="1"/>
</dbReference>
<organism evidence="6">
    <name type="scientific">Bactrocera latifrons</name>
    <name type="common">Malaysian fruit fly</name>
    <name type="synonym">Chaetodacus latifrons</name>
    <dbReference type="NCBI Taxonomy" id="174628"/>
    <lineage>
        <taxon>Eukaryota</taxon>
        <taxon>Metazoa</taxon>
        <taxon>Ecdysozoa</taxon>
        <taxon>Arthropoda</taxon>
        <taxon>Hexapoda</taxon>
        <taxon>Insecta</taxon>
        <taxon>Pterygota</taxon>
        <taxon>Neoptera</taxon>
        <taxon>Endopterygota</taxon>
        <taxon>Diptera</taxon>
        <taxon>Brachycera</taxon>
        <taxon>Muscomorpha</taxon>
        <taxon>Tephritoidea</taxon>
        <taxon>Tephritidae</taxon>
        <taxon>Bactrocera</taxon>
        <taxon>Bactrocera</taxon>
    </lineage>
</organism>
<feature type="region of interest" description="Disordered" evidence="4">
    <location>
        <begin position="1"/>
        <end position="30"/>
    </location>
</feature>
<dbReference type="OrthoDB" id="264917at2759"/>
<proteinExistence type="predicted"/>
<evidence type="ECO:0000256" key="3">
    <source>
        <dbReference type="PROSITE-ProRule" id="PRU00175"/>
    </source>
</evidence>
<dbReference type="SUPFAM" id="SSF57850">
    <property type="entry name" value="RING/U-box"/>
    <property type="match status" value="1"/>
</dbReference>
<sequence length="995" mass="108369">MSKSATEQYQIKKKRKHNQNKAKNSQQVKQTNQICKNQTRFQQNNNKYKVFKKNTTTTGDALIKQITLTEFCLHQQQQLQQQQHLEYLFNNNNSSVNLVTPTKVIVNAKNVNSDVVATRQCAQCNKLDSDTVTQRPCCLRDHAQVLLLKSKPRLSEYNSNSNNNNISRILIRSKRNANSSMPLSQGFSAKVCVGGAIKRTASKPALPRQVEAAKRSKSTVAENFTRLAPQRHLHARHHANDGSNNKCLKGGSGSKFDSAYKCTTTALGATALLLDTGARYTSNMSTDLTPSNNLQFYYLLAESLTRYGSLLEAFDVYAFIASEQLDSCIPLDRLNTFASALITYVRQMGASANDSSQELFATSVVSANKLSDSTALESALKVKYESSSAGWSAGASGVVPCGITATTPPVPDAVVGAGLTDMHSPTRELLRVPSPTQSEDYDPLLCPLCNDILRCPVTTNCGHTFCRLCCDTITQCNICHAKFPRSSRDDFVSEVTGGARSYANTSSSTLTTLTTATTSSEAALSAASAYLMPAHVAAPRLSSSQQYASTSTSVFTNISTYAPTAVSNTTSSSNDNSLLRRRLQARTSLGATGSGSDGLETTVAPTRLQLLPTPSPTPTPPMTVTTATVASTTATATTTMASSASGGGAGIAASLSGSAANMKFMPDVLVRRLVEKWWGADLQAKKNNETAASYMHMHLLDDALKFCNASLEKSPFNFKSLLLRSEVLRKLNHFQSSLADVENALKIRHTSAKAHYLRALALCHLGRCDEALYDNCLAISLDKDTLLTSSELFQHDLAKNLHKLLAQTPKSKSLLQRTFNSTAAVAAAPYKLLAAEQQLRRRKQLALLSNANGDHLSSYDEEFIPYDSSKCDIVADSDYLTPMDATIGDVGGVGVGDDVGGGSANISGYISGIGDTLMDKRFSIYTGMEKHFDIELRRQASRKHFRRKWTPKETELMPTLSASLEEVHYSALFRNTLERVKQELQRLKSEYNNTQ</sequence>
<keyword evidence="2" id="KW-0862">Zinc</keyword>
<dbReference type="GO" id="GO:0005737">
    <property type="term" value="C:cytoplasm"/>
    <property type="evidence" value="ECO:0007669"/>
    <property type="project" value="UniProtKB-ARBA"/>
</dbReference>
<accession>A0A0K8UR96</accession>
<dbReference type="SUPFAM" id="SSF48452">
    <property type="entry name" value="TPR-like"/>
    <property type="match status" value="1"/>
</dbReference>
<keyword evidence="1 3" id="KW-0863">Zinc-finger</keyword>
<evidence type="ECO:0000256" key="1">
    <source>
        <dbReference type="ARBA" id="ARBA00022771"/>
    </source>
</evidence>
<dbReference type="InterPro" id="IPR019734">
    <property type="entry name" value="TPR_rpt"/>
</dbReference>
<dbReference type="InterPro" id="IPR001841">
    <property type="entry name" value="Znf_RING"/>
</dbReference>
<dbReference type="GO" id="GO:0008270">
    <property type="term" value="F:zinc ion binding"/>
    <property type="evidence" value="ECO:0007669"/>
    <property type="project" value="UniProtKB-KW"/>
</dbReference>
<feature type="domain" description="RING-type" evidence="5">
    <location>
        <begin position="446"/>
        <end position="480"/>
    </location>
</feature>
<dbReference type="InterPro" id="IPR013083">
    <property type="entry name" value="Znf_RING/FYVE/PHD"/>
</dbReference>
<keyword evidence="1 3" id="KW-0479">Metal-binding</keyword>
<dbReference type="SMART" id="SM00028">
    <property type="entry name" value="TPR"/>
    <property type="match status" value="3"/>
</dbReference>
<evidence type="ECO:0000256" key="4">
    <source>
        <dbReference type="SAM" id="MobiDB-lite"/>
    </source>
</evidence>
<name>A0A0K8UR96_BACLA</name>
<dbReference type="PROSITE" id="PS50089">
    <property type="entry name" value="ZF_RING_2"/>
    <property type="match status" value="1"/>
</dbReference>
<evidence type="ECO:0000259" key="5">
    <source>
        <dbReference type="PROSITE" id="PS50089"/>
    </source>
</evidence>
<dbReference type="GO" id="GO:0061630">
    <property type="term" value="F:ubiquitin protein ligase activity"/>
    <property type="evidence" value="ECO:0007669"/>
    <property type="project" value="TreeGrafter"/>
</dbReference>
<dbReference type="PANTHER" id="PTHR23327">
    <property type="entry name" value="RING FINGER PROTEIN 127"/>
    <property type="match status" value="1"/>
</dbReference>
<dbReference type="Gene3D" id="1.25.40.10">
    <property type="entry name" value="Tetratricopeptide repeat domain"/>
    <property type="match status" value="1"/>
</dbReference>
<dbReference type="InterPro" id="IPR011990">
    <property type="entry name" value="TPR-like_helical_dom_sf"/>
</dbReference>
<dbReference type="PANTHER" id="PTHR23327:SF42">
    <property type="entry name" value="LON PEPTIDASE N-TERMINAL DOMAIN AND RING FINGER PROTEIN C14F5.10C"/>
    <property type="match status" value="1"/>
</dbReference>
<protein>
    <submittedName>
        <fullName evidence="6">TPR repeat-containing protein MJ0940</fullName>
    </submittedName>
</protein>